<dbReference type="PANTHER" id="PTHR35010">
    <property type="entry name" value="BLL4672 PROTEIN-RELATED"/>
    <property type="match status" value="1"/>
</dbReference>
<dbReference type="Pfam" id="PF01381">
    <property type="entry name" value="HTH_3"/>
    <property type="match status" value="1"/>
</dbReference>
<dbReference type="CDD" id="cd00093">
    <property type="entry name" value="HTH_XRE"/>
    <property type="match status" value="1"/>
</dbReference>
<dbReference type="PROSITE" id="PS50943">
    <property type="entry name" value="HTH_CROC1"/>
    <property type="match status" value="1"/>
</dbReference>
<keyword evidence="3" id="KW-1185">Reference proteome</keyword>
<dbReference type="InterPro" id="IPR001387">
    <property type="entry name" value="Cro/C1-type_HTH"/>
</dbReference>
<reference evidence="2 3" key="1">
    <citation type="submission" date="2021-05" db="EMBL/GenBank/DDBJ databases">
        <title>Culturable bacteria isolated from Daya Bay.</title>
        <authorList>
            <person name="Zheng W."/>
            <person name="Yu S."/>
            <person name="Huang Y."/>
        </authorList>
    </citation>
    <scope>NUCLEOTIDE SEQUENCE [LARGE SCALE GENOMIC DNA]</scope>
    <source>
        <strain evidence="2 3">DP4N28-5</strain>
    </source>
</reference>
<dbReference type="EMBL" id="JAHUZE010000004">
    <property type="protein sequence ID" value="MBV7380490.1"/>
    <property type="molecule type" value="Genomic_DNA"/>
</dbReference>
<accession>A0ABS6T6A6</accession>
<dbReference type="Pfam" id="PF17765">
    <property type="entry name" value="MLTR_LBD"/>
    <property type="match status" value="1"/>
</dbReference>
<comment type="caution">
    <text evidence="2">The sequence shown here is derived from an EMBL/GenBank/DDBJ whole genome shotgun (WGS) entry which is preliminary data.</text>
</comment>
<evidence type="ECO:0000313" key="2">
    <source>
        <dbReference type="EMBL" id="MBV7380490.1"/>
    </source>
</evidence>
<name>A0ABS6T6A6_9RHOB</name>
<organism evidence="2 3">
    <name type="scientific">Maritimibacter dapengensis</name>
    <dbReference type="NCBI Taxonomy" id="2836868"/>
    <lineage>
        <taxon>Bacteria</taxon>
        <taxon>Pseudomonadati</taxon>
        <taxon>Pseudomonadota</taxon>
        <taxon>Alphaproteobacteria</taxon>
        <taxon>Rhodobacterales</taxon>
        <taxon>Roseobacteraceae</taxon>
        <taxon>Maritimibacter</taxon>
    </lineage>
</organism>
<feature type="domain" description="HTH cro/C1-type" evidence="1">
    <location>
        <begin position="17"/>
        <end position="69"/>
    </location>
</feature>
<evidence type="ECO:0000259" key="1">
    <source>
        <dbReference type="PROSITE" id="PS50943"/>
    </source>
</evidence>
<dbReference type="InterPro" id="IPR041413">
    <property type="entry name" value="MLTR_LBD"/>
</dbReference>
<proteinExistence type="predicted"/>
<protein>
    <submittedName>
        <fullName evidence="2">Helix-turn-helix transcriptional regulator</fullName>
    </submittedName>
</protein>
<dbReference type="SMART" id="SM00530">
    <property type="entry name" value="HTH_XRE"/>
    <property type="match status" value="1"/>
</dbReference>
<dbReference type="RefSeq" id="WP_218393696.1">
    <property type="nucleotide sequence ID" value="NZ_JAHUZE010000004.1"/>
</dbReference>
<gene>
    <name evidence="2" type="ORF">KJP28_16310</name>
</gene>
<dbReference type="PANTHER" id="PTHR35010:SF4">
    <property type="entry name" value="BLL5781 PROTEIN"/>
    <property type="match status" value="1"/>
</dbReference>
<dbReference type="Proteomes" id="UP000756530">
    <property type="component" value="Unassembled WGS sequence"/>
</dbReference>
<evidence type="ECO:0000313" key="3">
    <source>
        <dbReference type="Proteomes" id="UP000756530"/>
    </source>
</evidence>
<sequence>MAIPLEGMMQSSFGLALKSMRADLGLSQLGLAEALGSTQRHISFLETGRSRPSPSFVIRLATDLSLSLLQRAALFDAAGMQNPYRRRDFGTAELTELLDSLERRVLRHWPFAGFVLDEDWTVLRANAAGHALFAMFGGETANTRASLFEVMFSPAFRENVLNWDDVSMMFYFRLQAAAIQAPKLAALLDRERAAGTFAHVPERIAEGGEGGPVLPIVFRGPGGVPLRMTSMSAHLGSVREAAIEGLEIELMIPVDENSEAMLLAAGQ</sequence>